<dbReference type="GO" id="GO:0003677">
    <property type="term" value="F:DNA binding"/>
    <property type="evidence" value="ECO:0007669"/>
    <property type="project" value="InterPro"/>
</dbReference>
<evidence type="ECO:0000313" key="3">
    <source>
        <dbReference type="EMBL" id="CAH1242695.1"/>
    </source>
</evidence>
<organism evidence="3 4">
    <name type="scientific">Branchiostoma lanceolatum</name>
    <name type="common">Common lancelet</name>
    <name type="synonym">Amphioxus lanceolatum</name>
    <dbReference type="NCBI Taxonomy" id="7740"/>
    <lineage>
        <taxon>Eukaryota</taxon>
        <taxon>Metazoa</taxon>
        <taxon>Chordata</taxon>
        <taxon>Cephalochordata</taxon>
        <taxon>Leptocardii</taxon>
        <taxon>Amphioxiformes</taxon>
        <taxon>Branchiostomatidae</taxon>
        <taxon>Branchiostoma</taxon>
    </lineage>
</organism>
<feature type="compositionally biased region" description="Acidic residues" evidence="2">
    <location>
        <begin position="120"/>
        <end position="132"/>
    </location>
</feature>
<dbReference type="OrthoDB" id="6144956at2759"/>
<proteinExistence type="predicted"/>
<dbReference type="InterPro" id="IPR011010">
    <property type="entry name" value="DNA_brk_join_enz"/>
</dbReference>
<feature type="region of interest" description="Disordered" evidence="2">
    <location>
        <begin position="73"/>
        <end position="147"/>
    </location>
</feature>
<dbReference type="GO" id="GO:0015074">
    <property type="term" value="P:DNA integration"/>
    <property type="evidence" value="ECO:0007669"/>
    <property type="project" value="InterPro"/>
</dbReference>
<dbReference type="InterPro" id="IPR013762">
    <property type="entry name" value="Integrase-like_cat_sf"/>
</dbReference>
<accession>A0A8J9YVZ6</accession>
<dbReference type="Proteomes" id="UP000838412">
    <property type="component" value="Chromosome 13"/>
</dbReference>
<dbReference type="AlphaFoldDB" id="A0A8J9YVZ6"/>
<gene>
    <name evidence="3" type="primary">Hypp6952</name>
    <name evidence="3" type="ORF">BLAG_LOCUS5963</name>
</gene>
<feature type="compositionally biased region" description="Polar residues" evidence="2">
    <location>
        <begin position="73"/>
        <end position="97"/>
    </location>
</feature>
<dbReference type="Gene3D" id="1.10.443.10">
    <property type="entry name" value="Intergrase catalytic core"/>
    <property type="match status" value="1"/>
</dbReference>
<reference evidence="3" key="1">
    <citation type="submission" date="2022-01" db="EMBL/GenBank/DDBJ databases">
        <authorList>
            <person name="Braso-Vives M."/>
        </authorList>
    </citation>
    <scope>NUCLEOTIDE SEQUENCE</scope>
</reference>
<feature type="compositionally biased region" description="Low complexity" evidence="2">
    <location>
        <begin position="134"/>
        <end position="146"/>
    </location>
</feature>
<evidence type="ECO:0000256" key="2">
    <source>
        <dbReference type="SAM" id="MobiDB-lite"/>
    </source>
</evidence>
<evidence type="ECO:0000256" key="1">
    <source>
        <dbReference type="ARBA" id="ARBA00023172"/>
    </source>
</evidence>
<evidence type="ECO:0000313" key="4">
    <source>
        <dbReference type="Proteomes" id="UP000838412"/>
    </source>
</evidence>
<sequence>MPKFSLQVVGKNTLETYIKSMCTKAGVFMEGRNLTNHSGKVTCAAQMFAAGFDEQTIMSRTGHKSSAVRTYKRQSSSLLQEVSGSLQPPKPTQTEQSPDPDKKTDAPTGTTQATVKETAADEGEENEVDNDEQVTGTSTGGVTPSGFFAIGWRSGRQKRMENFDERVAWGQAVANVYLPQGPFITIPAVSEGHLRGNPPLDPLRANSAGKTPSRTLSLAPLQRLASTKVGSCGVTAGFPTQNQGVPGDHLARPYGYAARNK</sequence>
<dbReference type="EMBL" id="OV696698">
    <property type="protein sequence ID" value="CAH1242695.1"/>
    <property type="molecule type" value="Genomic_DNA"/>
</dbReference>
<dbReference type="GO" id="GO:0006310">
    <property type="term" value="P:DNA recombination"/>
    <property type="evidence" value="ECO:0007669"/>
    <property type="project" value="UniProtKB-KW"/>
</dbReference>
<keyword evidence="1" id="KW-0233">DNA recombination</keyword>
<protein>
    <submittedName>
        <fullName evidence="3">Hypp6952 protein</fullName>
    </submittedName>
</protein>
<dbReference type="SUPFAM" id="SSF56349">
    <property type="entry name" value="DNA breaking-rejoining enzymes"/>
    <property type="match status" value="1"/>
</dbReference>
<name>A0A8J9YVZ6_BRALA</name>
<keyword evidence="4" id="KW-1185">Reference proteome</keyword>